<evidence type="ECO:0000256" key="6">
    <source>
        <dbReference type="ARBA" id="ARBA00022989"/>
    </source>
</evidence>
<accession>A0ABT9VX31</accession>
<sequence>MAKEKLNYIHIIVTVYVLQLGVDMFRMSNMLAEDFGTNGWIAILIVSIFVVGIIYTIGLVYRLGEGKSIFEILENHLPKFMLYPFYLGVAVLWTLIGTFIGKHYIFVLQMLSFPTTSQSIFNGMLIFLAIILFSMGIYNMVKAATIFFFFTVWTIFVVAFYLPEFEFIRLTTHFFSGGDGYIKGFYRVFVTFFGFELVLLLFPYMQKNTPVFKATLIGHLLLTSAYVIASIVCFGVFSLYQLKYLLVPGLELLSYIELPFVERVESLIFNLFIGEVIVSIGFYFWGAQEMLIRLFRKHSKAKKAKKLTLALIAGIFVYSMQFDTLIQVHEMLHKLSLFHTAVIFGLPIVLLSLLFWEKRKEKKSNAKSI</sequence>
<feature type="transmembrane region" description="Helical" evidence="8">
    <location>
        <begin position="82"/>
        <end position="100"/>
    </location>
</feature>
<evidence type="ECO:0000313" key="10">
    <source>
        <dbReference type="Proteomes" id="UP001235840"/>
    </source>
</evidence>
<feature type="transmembrane region" description="Helical" evidence="8">
    <location>
        <begin position="335"/>
        <end position="356"/>
    </location>
</feature>
<dbReference type="PANTHER" id="PTHR34975">
    <property type="entry name" value="SPORE GERMINATION PROTEIN A2"/>
    <property type="match status" value="1"/>
</dbReference>
<feature type="transmembrane region" description="Helical" evidence="8">
    <location>
        <begin position="145"/>
        <end position="164"/>
    </location>
</feature>
<feature type="transmembrane region" description="Helical" evidence="8">
    <location>
        <begin position="216"/>
        <end position="240"/>
    </location>
</feature>
<evidence type="ECO:0000256" key="1">
    <source>
        <dbReference type="ARBA" id="ARBA00004141"/>
    </source>
</evidence>
<comment type="similarity">
    <text evidence="2">Belongs to the amino acid-polyamine-organocation (APC) superfamily. Spore germination protein (SGP) (TC 2.A.3.9) family.</text>
</comment>
<evidence type="ECO:0000256" key="8">
    <source>
        <dbReference type="SAM" id="Phobius"/>
    </source>
</evidence>
<evidence type="ECO:0000256" key="7">
    <source>
        <dbReference type="ARBA" id="ARBA00023136"/>
    </source>
</evidence>
<keyword evidence="10" id="KW-1185">Reference proteome</keyword>
<feature type="transmembrane region" description="Helical" evidence="8">
    <location>
        <begin position="184"/>
        <end position="204"/>
    </location>
</feature>
<protein>
    <submittedName>
        <fullName evidence="9">Spore germination protein (Amino acid permease)</fullName>
    </submittedName>
</protein>
<evidence type="ECO:0000256" key="3">
    <source>
        <dbReference type="ARBA" id="ARBA00022448"/>
    </source>
</evidence>
<dbReference type="PANTHER" id="PTHR34975:SF2">
    <property type="entry name" value="SPORE GERMINATION PROTEIN A2"/>
    <property type="match status" value="1"/>
</dbReference>
<name>A0ABT9VX31_9BACI</name>
<feature type="transmembrane region" description="Helical" evidence="8">
    <location>
        <begin position="7"/>
        <end position="27"/>
    </location>
</feature>
<comment type="subcellular location">
    <subcellularLocation>
        <location evidence="1">Membrane</location>
        <topology evidence="1">Multi-pass membrane protein</topology>
    </subcellularLocation>
</comment>
<organism evidence="9 10">
    <name type="scientific">Caldalkalibacillus horti</name>
    <dbReference type="NCBI Taxonomy" id="77523"/>
    <lineage>
        <taxon>Bacteria</taxon>
        <taxon>Bacillati</taxon>
        <taxon>Bacillota</taxon>
        <taxon>Bacilli</taxon>
        <taxon>Bacillales</taxon>
        <taxon>Bacillaceae</taxon>
        <taxon>Caldalkalibacillus</taxon>
    </lineage>
</organism>
<evidence type="ECO:0000256" key="4">
    <source>
        <dbReference type="ARBA" id="ARBA00022544"/>
    </source>
</evidence>
<keyword evidence="3" id="KW-0813">Transport</keyword>
<keyword evidence="6 8" id="KW-1133">Transmembrane helix</keyword>
<reference evidence="9 10" key="1">
    <citation type="submission" date="2023-07" db="EMBL/GenBank/DDBJ databases">
        <title>Genomic Encyclopedia of Type Strains, Phase IV (KMG-IV): sequencing the most valuable type-strain genomes for metagenomic binning, comparative biology and taxonomic classification.</title>
        <authorList>
            <person name="Goeker M."/>
        </authorList>
    </citation>
    <scope>NUCLEOTIDE SEQUENCE [LARGE SCALE GENOMIC DNA]</scope>
    <source>
        <strain evidence="9 10">DSM 12751</strain>
    </source>
</reference>
<proteinExistence type="inferred from homology"/>
<keyword evidence="4" id="KW-0309">Germination</keyword>
<evidence type="ECO:0000256" key="2">
    <source>
        <dbReference type="ARBA" id="ARBA00007998"/>
    </source>
</evidence>
<feature type="transmembrane region" description="Helical" evidence="8">
    <location>
        <begin position="307"/>
        <end position="329"/>
    </location>
</feature>
<dbReference type="Pfam" id="PF03845">
    <property type="entry name" value="Spore_permease"/>
    <property type="match status" value="1"/>
</dbReference>
<feature type="transmembrane region" description="Helical" evidence="8">
    <location>
        <begin position="39"/>
        <end position="61"/>
    </location>
</feature>
<evidence type="ECO:0000313" key="9">
    <source>
        <dbReference type="EMBL" id="MDQ0165549.1"/>
    </source>
</evidence>
<keyword evidence="7 8" id="KW-0472">Membrane</keyword>
<comment type="caution">
    <text evidence="9">The sequence shown here is derived from an EMBL/GenBank/DDBJ whole genome shotgun (WGS) entry which is preliminary data.</text>
</comment>
<keyword evidence="5 8" id="KW-0812">Transmembrane</keyword>
<dbReference type="EMBL" id="JAUSTY010000005">
    <property type="protein sequence ID" value="MDQ0165549.1"/>
    <property type="molecule type" value="Genomic_DNA"/>
</dbReference>
<evidence type="ECO:0000256" key="5">
    <source>
        <dbReference type="ARBA" id="ARBA00022692"/>
    </source>
</evidence>
<gene>
    <name evidence="9" type="ORF">J2S11_001450</name>
</gene>
<feature type="transmembrane region" description="Helical" evidence="8">
    <location>
        <begin position="120"/>
        <end position="138"/>
    </location>
</feature>
<feature type="transmembrane region" description="Helical" evidence="8">
    <location>
        <begin position="267"/>
        <end position="286"/>
    </location>
</feature>
<dbReference type="InterPro" id="IPR004761">
    <property type="entry name" value="Spore_GerAB"/>
</dbReference>
<dbReference type="Proteomes" id="UP001235840">
    <property type="component" value="Unassembled WGS sequence"/>
</dbReference>
<dbReference type="RefSeq" id="WP_307392778.1">
    <property type="nucleotide sequence ID" value="NZ_BAAADK010000011.1"/>
</dbReference>